<dbReference type="AlphaFoldDB" id="A0A6L5WHR5"/>
<evidence type="ECO:0000313" key="1">
    <source>
        <dbReference type="EMBL" id="MSN96446.1"/>
    </source>
</evidence>
<reference evidence="1 2" key="1">
    <citation type="submission" date="2019-09" db="EMBL/GenBank/DDBJ databases">
        <authorList>
            <person name="Silva M."/>
            <person name="Pereira G."/>
            <person name="Lopes-Da-Costa L."/>
            <person name="Silva E."/>
        </authorList>
    </citation>
    <scope>NUCLEOTIDE SEQUENCE [LARGE SCALE GENOMIC DNA]</scope>
    <source>
        <strain evidence="1 2">FMV-PI01</strain>
    </source>
</reference>
<dbReference type="EMBL" id="VWSJ01000012">
    <property type="protein sequence ID" value="MSN96446.1"/>
    <property type="molecule type" value="Genomic_DNA"/>
</dbReference>
<sequence>MRFFKSFTRYSIIKNSDDIDVFLETYAKDKKENLEKILAEIVDVSSTKTDLKLLKKLLIQKIESLNLDVSPEYLEALYIALAKKATKKIALNSVKFTFDSVDKNAINAMRKGFYWMGREYNEKLQVRLKDRIEKVFTGEINEIPKALKDEFGAIINADESYFKGVADHIALQSSNVARVTQGAKYGVSHYKVLAVMDDRTSEICRSMHGRIIEAFHLENQVNSLLNAKSMADKKNAAIWQNKAYNGRSDKMASNFGLPPYHFRCRTEVVPVWVESEEIDGVMMQNTSPLRSDEVIKHIDKMGVERVLDKKAANGYHGLKDRLNSNKEFKKDLIKALNSITNTAPHKKKSNQLNAISSNGYFLTFDGNRIITAFKPKKGLKQYFKDSSVTLNQEIIKRWWV</sequence>
<dbReference type="Proteomes" id="UP000476338">
    <property type="component" value="Unassembled WGS sequence"/>
</dbReference>
<organism evidence="1 2">
    <name type="scientific">Campylobacter portucalensis</name>
    <dbReference type="NCBI Taxonomy" id="2608384"/>
    <lineage>
        <taxon>Bacteria</taxon>
        <taxon>Pseudomonadati</taxon>
        <taxon>Campylobacterota</taxon>
        <taxon>Epsilonproteobacteria</taxon>
        <taxon>Campylobacterales</taxon>
        <taxon>Campylobacteraceae</taxon>
        <taxon>Campylobacter</taxon>
    </lineage>
</organism>
<gene>
    <name evidence="1" type="ORF">F1B92_04530</name>
</gene>
<proteinExistence type="predicted"/>
<protein>
    <recommendedName>
        <fullName evidence="3">Phage head morphogenesis domain-containing protein</fullName>
    </recommendedName>
</protein>
<evidence type="ECO:0000313" key="2">
    <source>
        <dbReference type="Proteomes" id="UP000476338"/>
    </source>
</evidence>
<accession>A0A6L5WHR5</accession>
<keyword evidence="2" id="KW-1185">Reference proteome</keyword>
<name>A0A6L5WHR5_9BACT</name>
<evidence type="ECO:0008006" key="3">
    <source>
        <dbReference type="Google" id="ProtNLM"/>
    </source>
</evidence>
<dbReference type="RefSeq" id="WP_154570718.1">
    <property type="nucleotide sequence ID" value="NZ_VWSJ01000012.1"/>
</dbReference>
<comment type="caution">
    <text evidence="1">The sequence shown here is derived from an EMBL/GenBank/DDBJ whole genome shotgun (WGS) entry which is preliminary data.</text>
</comment>
<reference evidence="1 2" key="2">
    <citation type="submission" date="2020-03" db="EMBL/GenBank/DDBJ databases">
        <title>Campylobacter portucalensis sp. nov., a new species of Campylobacter isolated from the reproductive tract of bulls.</title>
        <authorList>
            <person name="Silva M.F."/>
            <person name="Pereira G."/>
            <person name="Carneiro C."/>
            <person name="Hemphill A."/>
            <person name="Mateus L."/>
            <person name="Lopes-Da-Costa L."/>
            <person name="Silva E."/>
        </authorList>
    </citation>
    <scope>NUCLEOTIDE SEQUENCE [LARGE SCALE GENOMIC DNA]</scope>
    <source>
        <strain evidence="1 2">FMV-PI01</strain>
    </source>
</reference>